<accession>G7DXN1</accession>
<reference evidence="2 3" key="1">
    <citation type="journal article" date="2011" name="J. Gen. Appl. Microbiol.">
        <title>Draft genome sequencing of the enigmatic basidiomycete Mixia osmundae.</title>
        <authorList>
            <person name="Nishida H."/>
            <person name="Nagatsuka Y."/>
            <person name="Sugiyama J."/>
        </authorList>
    </citation>
    <scope>NUCLEOTIDE SEQUENCE [LARGE SCALE GENOMIC DNA]</scope>
    <source>
        <strain evidence="3">CBS 9802 / IAM 14324 / JCM 22182 / KY 12970</strain>
    </source>
</reference>
<dbReference type="InParanoid" id="G7DXN1"/>
<comment type="caution">
    <text evidence="2">The sequence shown here is derived from an EMBL/GenBank/DDBJ whole genome shotgun (WGS) entry which is preliminary data.</text>
</comment>
<name>G7DXN1_MIXOS</name>
<gene>
    <name evidence="2" type="primary">Mo01998</name>
    <name evidence="2" type="ORF">E5Q_01998</name>
</gene>
<feature type="chain" id="PRO_5009955566" evidence="1">
    <location>
        <begin position="21"/>
        <end position="320"/>
    </location>
</feature>
<dbReference type="Proteomes" id="UP000009131">
    <property type="component" value="Unassembled WGS sequence"/>
</dbReference>
<proteinExistence type="predicted"/>
<organism evidence="2 3">
    <name type="scientific">Mixia osmundae (strain CBS 9802 / IAM 14324 / JCM 22182 / KY 12970)</name>
    <dbReference type="NCBI Taxonomy" id="764103"/>
    <lineage>
        <taxon>Eukaryota</taxon>
        <taxon>Fungi</taxon>
        <taxon>Dikarya</taxon>
        <taxon>Basidiomycota</taxon>
        <taxon>Pucciniomycotina</taxon>
        <taxon>Mixiomycetes</taxon>
        <taxon>Mixiales</taxon>
        <taxon>Mixiaceae</taxon>
        <taxon>Mixia</taxon>
    </lineage>
</organism>
<dbReference type="EMBL" id="BABT02000061">
    <property type="protein sequence ID" value="GAA95341.1"/>
    <property type="molecule type" value="Genomic_DNA"/>
</dbReference>
<protein>
    <submittedName>
        <fullName evidence="2">Uncharacterized protein</fullName>
    </submittedName>
</protein>
<dbReference type="RefSeq" id="XP_014569800.1">
    <property type="nucleotide sequence ID" value="XM_014714314.1"/>
</dbReference>
<evidence type="ECO:0000313" key="2">
    <source>
        <dbReference type="EMBL" id="GAA95341.1"/>
    </source>
</evidence>
<evidence type="ECO:0000256" key="1">
    <source>
        <dbReference type="SAM" id="SignalP"/>
    </source>
</evidence>
<evidence type="ECO:0000313" key="3">
    <source>
        <dbReference type="Proteomes" id="UP000009131"/>
    </source>
</evidence>
<sequence>MRPNSAIPAVLACAATLVHSLSPLRDQDTTVVKRHGGETFSAYVYAGDFWDCTFDVTWYSAEKSITAQNPSTNCQIDSAKYIFLPEEDFVRPRRAITYCADVQTQSAAAIEVSSVFESTSIYISGVIDPFTGDWTAWLLSAASHLRDTYLNDDTAALLQLDNDSIPRCYYDTSRNPKGESTTALGQPVERDVQVWTESCSIDISGPGGSASCSFNCNWDNTVSQFNKRFTVSGWNQCNFVTVKTPVSTLNGWYAVFAQFSTADASFVWTFILDPSSGGSQSWFLSPSSTVGGKKATDGTFKMGSYTLPRCGTAAAKGVTC</sequence>
<keyword evidence="3" id="KW-1185">Reference proteome</keyword>
<dbReference type="HOGENOM" id="CLU_869007_0_0_1"/>
<reference evidence="2 3" key="2">
    <citation type="journal article" date="2012" name="Open Biol.">
        <title>Characteristics of nucleosomes and linker DNA regions on the genome of the basidiomycete Mixia osmundae revealed by mono- and dinucleosome mapping.</title>
        <authorList>
            <person name="Nishida H."/>
            <person name="Kondo S."/>
            <person name="Matsumoto T."/>
            <person name="Suzuki Y."/>
            <person name="Yoshikawa H."/>
            <person name="Taylor T.D."/>
            <person name="Sugiyama J."/>
        </authorList>
    </citation>
    <scope>NUCLEOTIDE SEQUENCE [LARGE SCALE GENOMIC DNA]</scope>
    <source>
        <strain evidence="3">CBS 9802 / IAM 14324 / JCM 22182 / KY 12970</strain>
    </source>
</reference>
<dbReference type="AlphaFoldDB" id="G7DXN1"/>
<keyword evidence="1" id="KW-0732">Signal</keyword>
<feature type="signal peptide" evidence="1">
    <location>
        <begin position="1"/>
        <end position="20"/>
    </location>
</feature>